<comment type="caution">
    <text evidence="3">The sequence shown here is derived from an EMBL/GenBank/DDBJ whole genome shotgun (WGS) entry which is preliminary data.</text>
</comment>
<feature type="region of interest" description="Disordered" evidence="2">
    <location>
        <begin position="303"/>
        <end position="342"/>
    </location>
</feature>
<name>A0A8S9Q4I9_BRACR</name>
<protein>
    <submittedName>
        <fullName evidence="3">Uncharacterized protein</fullName>
    </submittedName>
</protein>
<dbReference type="InterPro" id="IPR012436">
    <property type="entry name" value="DUF1633"/>
</dbReference>
<sequence>MSTRRTNVRESERIRNRAGSVGSERLRSGDVSDALTEVLREETHVSQALSRRDGKDKSVTRTKSNSPNGSEGRDRPQKKAKTNGSEGRPIVPREVVAKPFHWQFSHSKDCPITEDPDSVAHLVRHFKPASCPLPSLRNMTEHDAYLSLKLAQDRERANADQLTVAEKMGNQAASLEARLRVVSNERKLAQEQFSFLESQIETCSQKHSDDLRRATYEAKKPLADGYLDLLISLKEKLEKKKAAADCESRLREVMANIDLLKEIMNNNLLASEELPHLRAKEIELGAELDVNAVSDFSIGKLDLPGDSDLPEEFFGKEGSEGREPGDELKRAEGRFEDGEFEE</sequence>
<feature type="compositionally biased region" description="Basic and acidic residues" evidence="2">
    <location>
        <begin position="38"/>
        <end position="59"/>
    </location>
</feature>
<feature type="compositionally biased region" description="Basic and acidic residues" evidence="2">
    <location>
        <begin position="313"/>
        <end position="342"/>
    </location>
</feature>
<evidence type="ECO:0000313" key="4">
    <source>
        <dbReference type="Proteomes" id="UP000712600"/>
    </source>
</evidence>
<organism evidence="3 4">
    <name type="scientific">Brassica cretica</name>
    <name type="common">Mustard</name>
    <dbReference type="NCBI Taxonomy" id="69181"/>
    <lineage>
        <taxon>Eukaryota</taxon>
        <taxon>Viridiplantae</taxon>
        <taxon>Streptophyta</taxon>
        <taxon>Embryophyta</taxon>
        <taxon>Tracheophyta</taxon>
        <taxon>Spermatophyta</taxon>
        <taxon>Magnoliopsida</taxon>
        <taxon>eudicotyledons</taxon>
        <taxon>Gunneridae</taxon>
        <taxon>Pentapetalae</taxon>
        <taxon>rosids</taxon>
        <taxon>malvids</taxon>
        <taxon>Brassicales</taxon>
        <taxon>Brassicaceae</taxon>
        <taxon>Brassiceae</taxon>
        <taxon>Brassica</taxon>
    </lineage>
</organism>
<dbReference type="AlphaFoldDB" id="A0A8S9Q4I9"/>
<feature type="region of interest" description="Disordered" evidence="2">
    <location>
        <begin position="1"/>
        <end position="91"/>
    </location>
</feature>
<accession>A0A8S9Q4I9</accession>
<keyword evidence="1" id="KW-0175">Coiled coil</keyword>
<dbReference type="Proteomes" id="UP000712600">
    <property type="component" value="Unassembled WGS sequence"/>
</dbReference>
<evidence type="ECO:0000256" key="1">
    <source>
        <dbReference type="SAM" id="Coils"/>
    </source>
</evidence>
<evidence type="ECO:0000256" key="2">
    <source>
        <dbReference type="SAM" id="MobiDB-lite"/>
    </source>
</evidence>
<dbReference type="Pfam" id="PF07794">
    <property type="entry name" value="DUF1633"/>
    <property type="match status" value="1"/>
</dbReference>
<proteinExistence type="predicted"/>
<dbReference type="EMBL" id="QGKX02001347">
    <property type="protein sequence ID" value="KAF3526770.1"/>
    <property type="molecule type" value="Genomic_DNA"/>
</dbReference>
<gene>
    <name evidence="3" type="ORF">F2Q69_00050294</name>
</gene>
<evidence type="ECO:0000313" key="3">
    <source>
        <dbReference type="EMBL" id="KAF3526770.1"/>
    </source>
</evidence>
<reference evidence="3" key="1">
    <citation type="submission" date="2019-12" db="EMBL/GenBank/DDBJ databases">
        <title>Genome sequencing and annotation of Brassica cretica.</title>
        <authorList>
            <person name="Studholme D.J."/>
            <person name="Sarris P."/>
        </authorList>
    </citation>
    <scope>NUCLEOTIDE SEQUENCE</scope>
    <source>
        <strain evidence="3">PFS-109/04</strain>
        <tissue evidence="3">Leaf</tissue>
    </source>
</reference>
<feature type="coiled-coil region" evidence="1">
    <location>
        <begin position="165"/>
        <end position="192"/>
    </location>
</feature>